<gene>
    <name evidence="1" type="ORF">FD755_024240</name>
</gene>
<dbReference type="Gene3D" id="3.40.30.10">
    <property type="entry name" value="Glutaredoxin"/>
    <property type="match status" value="1"/>
</dbReference>
<dbReference type="GO" id="GO:0006457">
    <property type="term" value="P:protein folding"/>
    <property type="evidence" value="ECO:0007669"/>
    <property type="project" value="TreeGrafter"/>
</dbReference>
<dbReference type="AlphaFoldDB" id="A0A5N3VCH0"/>
<dbReference type="PANTHER" id="PTHR46295:SF1">
    <property type="entry name" value="ENDOPLASMIC RETICULUM RESIDENT PROTEIN 44"/>
    <property type="match status" value="1"/>
</dbReference>
<proteinExistence type="predicted"/>
<dbReference type="GO" id="GO:0005789">
    <property type="term" value="C:endoplasmic reticulum membrane"/>
    <property type="evidence" value="ECO:0007669"/>
    <property type="project" value="TreeGrafter"/>
</dbReference>
<sequence length="225" mass="26901">MPNITHAGMYAGMKDTRRKWQPTPIFEEIPWTEELEENFFSLAESENRLLHTIFEEASNVIKEEYTNANQVVFAKRYRISKCTTFKSLHNRMMMKRGYRGSDNRRNIIRYFEQKDSENYRVFERVANILHDDCAFLASLRLTEEGLPFLIRFHCMKEDTESLEMFQNEVGQQLISEKLIPEKLKQFIFDSHSRKLHREFHHVHLRAPSKAPSEYKYTLLRDGDEL</sequence>
<name>A0A5N3VCH0_MUNRE</name>
<comment type="caution">
    <text evidence="1">The sequence shown here is derived from an EMBL/GenBank/DDBJ whole genome shotgun (WGS) entry which is preliminary data.</text>
</comment>
<dbReference type="Proteomes" id="UP000326062">
    <property type="component" value="Unassembled WGS sequence"/>
</dbReference>
<evidence type="ECO:0000313" key="2">
    <source>
        <dbReference type="Proteomes" id="UP000326062"/>
    </source>
</evidence>
<dbReference type="InterPro" id="IPR052643">
    <property type="entry name" value="ERP44"/>
</dbReference>
<keyword evidence="2" id="KW-1185">Reference proteome</keyword>
<dbReference type="PANTHER" id="PTHR46295">
    <property type="entry name" value="ENDOPLASMIC RETICULUM RESIDENT PROTEIN 44"/>
    <property type="match status" value="1"/>
</dbReference>
<evidence type="ECO:0000313" key="1">
    <source>
        <dbReference type="EMBL" id="KAB0346115.1"/>
    </source>
</evidence>
<dbReference type="GO" id="GO:0005793">
    <property type="term" value="C:endoplasmic reticulum-Golgi intermediate compartment"/>
    <property type="evidence" value="ECO:0007669"/>
    <property type="project" value="TreeGrafter"/>
</dbReference>
<dbReference type="SUPFAM" id="SSF52833">
    <property type="entry name" value="Thioredoxin-like"/>
    <property type="match status" value="1"/>
</dbReference>
<dbReference type="EMBL" id="VCEB01002088">
    <property type="protein sequence ID" value="KAB0346115.1"/>
    <property type="molecule type" value="Genomic_DNA"/>
</dbReference>
<reference evidence="1 2" key="1">
    <citation type="submission" date="2019-06" db="EMBL/GenBank/DDBJ databases">
        <title>Discovery of a novel chromosome fission-fusion reversal in muntjac.</title>
        <authorList>
            <person name="Mudd A.B."/>
            <person name="Bredeson J.V."/>
            <person name="Baum R."/>
            <person name="Hockemeyer D."/>
            <person name="Rokhsar D.S."/>
        </authorList>
    </citation>
    <scope>NUCLEOTIDE SEQUENCE [LARGE SCALE GENOMIC DNA]</scope>
    <source>
        <strain evidence="1">UCam_UCB_Mr</strain>
        <tissue evidence="1">Fibroblast cell line</tissue>
    </source>
</reference>
<dbReference type="InterPro" id="IPR036249">
    <property type="entry name" value="Thioredoxin-like_sf"/>
</dbReference>
<dbReference type="GO" id="GO:0003756">
    <property type="term" value="F:protein disulfide isomerase activity"/>
    <property type="evidence" value="ECO:0007669"/>
    <property type="project" value="TreeGrafter"/>
</dbReference>
<organism evidence="1 2">
    <name type="scientific">Muntiacus reevesi</name>
    <name type="common">Reeves' muntjac</name>
    <name type="synonym">Cervus reevesi</name>
    <dbReference type="NCBI Taxonomy" id="9886"/>
    <lineage>
        <taxon>Eukaryota</taxon>
        <taxon>Metazoa</taxon>
        <taxon>Chordata</taxon>
        <taxon>Craniata</taxon>
        <taxon>Vertebrata</taxon>
        <taxon>Euteleostomi</taxon>
        <taxon>Mammalia</taxon>
        <taxon>Eutheria</taxon>
        <taxon>Laurasiatheria</taxon>
        <taxon>Artiodactyla</taxon>
        <taxon>Ruminantia</taxon>
        <taxon>Pecora</taxon>
        <taxon>Cervidae</taxon>
        <taxon>Muntiacinae</taxon>
        <taxon>Muntiacus</taxon>
    </lineage>
</organism>
<accession>A0A5N3VCH0</accession>
<protein>
    <submittedName>
        <fullName evidence="1">Uncharacterized protein</fullName>
    </submittedName>
</protein>